<protein>
    <recommendedName>
        <fullName evidence="12">ATP synthase complex subunit 8</fullName>
    </recommendedName>
</protein>
<sequence length="52" mass="6123">MPQMAPLSWLLLFFTFIFALLIFSSMNYFLYSPSSPSSSKQAFKTSSFNWKW</sequence>
<dbReference type="AlphaFoldDB" id="A0A067XG00"/>
<keyword evidence="9 12" id="KW-0406">Ion transport</keyword>
<keyword evidence="10 12" id="KW-0496">Mitochondrion</keyword>
<keyword evidence="11" id="KW-0472">Membrane</keyword>
<keyword evidence="6 12" id="KW-0812">Transmembrane</keyword>
<proteinExistence type="inferred from homology"/>
<keyword evidence="8" id="KW-1133">Transmembrane helix</keyword>
<accession>A0A067XG00</accession>
<evidence type="ECO:0000256" key="4">
    <source>
        <dbReference type="ARBA" id="ARBA00022448"/>
    </source>
</evidence>
<reference evidence="13" key="1">
    <citation type="submission" date="2011-01" db="EMBL/GenBank/DDBJ databases">
        <title>Mitochondrial genome organization of Siphluriscus chinensis (Ephemeroptera:Siphluriscidae).</title>
        <authorList>
            <person name="Qin J."/>
            <person name="Zhou C."/>
            <person name="Wang Y."/>
        </authorList>
    </citation>
    <scope>NUCLEOTIDE SEQUENCE</scope>
</reference>
<evidence type="ECO:0000256" key="8">
    <source>
        <dbReference type="ARBA" id="ARBA00022989"/>
    </source>
</evidence>
<evidence type="ECO:0000313" key="13">
    <source>
        <dbReference type="EMBL" id="ADX01599.1"/>
    </source>
</evidence>
<evidence type="ECO:0000256" key="7">
    <source>
        <dbReference type="ARBA" id="ARBA00022781"/>
    </source>
</evidence>
<evidence type="ECO:0000256" key="5">
    <source>
        <dbReference type="ARBA" id="ARBA00022547"/>
    </source>
</evidence>
<evidence type="ECO:0000256" key="12">
    <source>
        <dbReference type="RuleBase" id="RU003661"/>
    </source>
</evidence>
<dbReference type="EMBL" id="HQ875717">
    <property type="protein sequence ID" value="ADX01599.1"/>
    <property type="molecule type" value="Genomic_DNA"/>
</dbReference>
<geneLocation type="mitochondrion" evidence="13"/>
<comment type="similarity">
    <text evidence="2 12">Belongs to the ATPase protein 8 family.</text>
</comment>
<dbReference type="Pfam" id="PF00895">
    <property type="entry name" value="ATP-synt_8"/>
    <property type="match status" value="1"/>
</dbReference>
<comment type="subcellular location">
    <subcellularLocation>
        <location evidence="1 12">Mitochondrion membrane</location>
        <topology evidence="1 12">Single-pass membrane protein</topology>
    </subcellularLocation>
</comment>
<keyword evidence="7 12" id="KW-0375">Hydrogen ion transport</keyword>
<organism evidence="13">
    <name type="scientific">Siphluriscus chinensis</name>
    <dbReference type="NCBI Taxonomy" id="981053"/>
    <lineage>
        <taxon>Eukaryota</taxon>
        <taxon>Metazoa</taxon>
        <taxon>Ecdysozoa</taxon>
        <taxon>Arthropoda</taxon>
        <taxon>Hexapoda</taxon>
        <taxon>Insecta</taxon>
        <taxon>Pterygota</taxon>
        <taxon>Palaeoptera</taxon>
        <taxon>Ephemeroptera</taxon>
        <taxon>Pisciforma</taxon>
        <taxon>Siphlonuridae</taxon>
        <taxon>Siphluriscus</taxon>
    </lineage>
</organism>
<evidence type="ECO:0000256" key="11">
    <source>
        <dbReference type="ARBA" id="ARBA00023136"/>
    </source>
</evidence>
<keyword evidence="4 12" id="KW-0813">Transport</keyword>
<dbReference type="GO" id="GO:0045259">
    <property type="term" value="C:proton-transporting ATP synthase complex"/>
    <property type="evidence" value="ECO:0007669"/>
    <property type="project" value="UniProtKB-KW"/>
</dbReference>
<evidence type="ECO:0000256" key="10">
    <source>
        <dbReference type="ARBA" id="ARBA00023128"/>
    </source>
</evidence>
<evidence type="ECO:0000256" key="3">
    <source>
        <dbReference type="ARBA" id="ARBA00011291"/>
    </source>
</evidence>
<evidence type="ECO:0000256" key="9">
    <source>
        <dbReference type="ARBA" id="ARBA00023065"/>
    </source>
</evidence>
<name>A0A067XG00_9INSE</name>
<dbReference type="InterPro" id="IPR001421">
    <property type="entry name" value="ATP8_metazoa"/>
</dbReference>
<comment type="subunit">
    <text evidence="3">F-type ATPases have 2 components, CF(1) - the catalytic core - and CF(0) - the membrane proton channel.</text>
</comment>
<gene>
    <name evidence="13" type="primary">ATP8</name>
</gene>
<dbReference type="GO" id="GO:0015078">
    <property type="term" value="F:proton transmembrane transporter activity"/>
    <property type="evidence" value="ECO:0007669"/>
    <property type="project" value="InterPro"/>
</dbReference>
<reference evidence="13" key="2">
    <citation type="journal article" date="2014" name="Gene">
        <title>The phylogeny of Ephemeroptera in Pterygota revealed by the mitochondrial genome of Siphluriscus chinensis (Hexapoda: Insecta).</title>
        <authorList>
            <person name="Li D."/>
            <person name="Qin J.C."/>
            <person name="Zhou C.F."/>
        </authorList>
    </citation>
    <scope>NUCLEOTIDE SEQUENCE</scope>
</reference>
<evidence type="ECO:0000256" key="2">
    <source>
        <dbReference type="ARBA" id="ARBA00008892"/>
    </source>
</evidence>
<evidence type="ECO:0000256" key="1">
    <source>
        <dbReference type="ARBA" id="ARBA00004304"/>
    </source>
</evidence>
<keyword evidence="5 12" id="KW-0138">CF(0)</keyword>
<dbReference type="GO" id="GO:0031966">
    <property type="term" value="C:mitochondrial membrane"/>
    <property type="evidence" value="ECO:0007669"/>
    <property type="project" value="UniProtKB-SubCell"/>
</dbReference>
<evidence type="ECO:0000256" key="6">
    <source>
        <dbReference type="ARBA" id="ARBA00022692"/>
    </source>
</evidence>
<dbReference type="GO" id="GO:0015986">
    <property type="term" value="P:proton motive force-driven ATP synthesis"/>
    <property type="evidence" value="ECO:0007669"/>
    <property type="project" value="InterPro"/>
</dbReference>